<dbReference type="Proteomes" id="UP001157502">
    <property type="component" value="Chromosome 17"/>
</dbReference>
<sequence>MNDPLTLSVLDQAGMAKGANSTDDVSLLRATQWFILEGRKLREETHQQTPISDNGTIPQPDKLCGVDRQGTDTEWTSTVWSQCGLNVVSVLRLTHFLLLCSL</sequence>
<reference evidence="1" key="1">
    <citation type="submission" date="2021-05" db="EMBL/GenBank/DDBJ databases">
        <authorList>
            <person name="Pan Q."/>
            <person name="Jouanno E."/>
            <person name="Zahm M."/>
            <person name="Klopp C."/>
            <person name="Cabau C."/>
            <person name="Louis A."/>
            <person name="Berthelot C."/>
            <person name="Parey E."/>
            <person name="Roest Crollius H."/>
            <person name="Montfort J."/>
            <person name="Robinson-Rechavi M."/>
            <person name="Bouchez O."/>
            <person name="Lampietro C."/>
            <person name="Lopez Roques C."/>
            <person name="Donnadieu C."/>
            <person name="Postlethwait J."/>
            <person name="Bobe J."/>
            <person name="Dillon D."/>
            <person name="Chandos A."/>
            <person name="von Hippel F."/>
            <person name="Guiguen Y."/>
        </authorList>
    </citation>
    <scope>NUCLEOTIDE SEQUENCE</scope>
    <source>
        <strain evidence="1">YG-Jan2019</strain>
    </source>
</reference>
<proteinExistence type="predicted"/>
<evidence type="ECO:0000313" key="1">
    <source>
        <dbReference type="EMBL" id="KAJ7999191.1"/>
    </source>
</evidence>
<evidence type="ECO:0000313" key="2">
    <source>
        <dbReference type="Proteomes" id="UP001157502"/>
    </source>
</evidence>
<keyword evidence="2" id="KW-1185">Reference proteome</keyword>
<dbReference type="EMBL" id="CM055744">
    <property type="protein sequence ID" value="KAJ7999191.1"/>
    <property type="molecule type" value="Genomic_DNA"/>
</dbReference>
<protein>
    <submittedName>
        <fullName evidence="1">Uncharacterized protein</fullName>
    </submittedName>
</protein>
<accession>A0ACC2G6G3</accession>
<organism evidence="1 2">
    <name type="scientific">Dallia pectoralis</name>
    <name type="common">Alaska blackfish</name>
    <dbReference type="NCBI Taxonomy" id="75939"/>
    <lineage>
        <taxon>Eukaryota</taxon>
        <taxon>Metazoa</taxon>
        <taxon>Chordata</taxon>
        <taxon>Craniata</taxon>
        <taxon>Vertebrata</taxon>
        <taxon>Euteleostomi</taxon>
        <taxon>Actinopterygii</taxon>
        <taxon>Neopterygii</taxon>
        <taxon>Teleostei</taxon>
        <taxon>Protacanthopterygii</taxon>
        <taxon>Esociformes</taxon>
        <taxon>Umbridae</taxon>
        <taxon>Dallia</taxon>
    </lineage>
</organism>
<comment type="caution">
    <text evidence="1">The sequence shown here is derived from an EMBL/GenBank/DDBJ whole genome shotgun (WGS) entry which is preliminary data.</text>
</comment>
<name>A0ACC2G6G3_DALPE</name>
<gene>
    <name evidence="1" type="ORF">DPEC_G00212860</name>
</gene>